<reference evidence="2" key="1">
    <citation type="journal article" date="2019" name="Int. J. Syst. Evol. Microbiol.">
        <title>The Global Catalogue of Microorganisms (GCM) 10K type strain sequencing project: providing services to taxonomists for standard genome sequencing and annotation.</title>
        <authorList>
            <consortium name="The Broad Institute Genomics Platform"/>
            <consortium name="The Broad Institute Genome Sequencing Center for Infectious Disease"/>
            <person name="Wu L."/>
            <person name="Ma J."/>
        </authorList>
    </citation>
    <scope>NUCLEOTIDE SEQUENCE [LARGE SCALE GENOMIC DNA]</scope>
    <source>
        <strain evidence="2">JCM 15896</strain>
    </source>
</reference>
<dbReference type="EMBL" id="BAAAFD010000011">
    <property type="protein sequence ID" value="GAA0859211.1"/>
    <property type="molecule type" value="Genomic_DNA"/>
</dbReference>
<protein>
    <submittedName>
        <fullName evidence="1">CPXCG motif-containing cysteine-rich protein</fullName>
    </submittedName>
</protein>
<name>A0ABP3X250_9ALTE</name>
<dbReference type="RefSeq" id="WP_343861761.1">
    <property type="nucleotide sequence ID" value="NZ_BAAAFD010000011.1"/>
</dbReference>
<dbReference type="PIRSF" id="PIRSF037225">
    <property type="entry name" value="UCP037225"/>
    <property type="match status" value="1"/>
</dbReference>
<dbReference type="Proteomes" id="UP001500359">
    <property type="component" value="Unassembled WGS sequence"/>
</dbReference>
<evidence type="ECO:0000313" key="2">
    <source>
        <dbReference type="Proteomes" id="UP001500359"/>
    </source>
</evidence>
<keyword evidence="2" id="KW-1185">Reference proteome</keyword>
<organism evidence="1 2">
    <name type="scientific">Aliiglaciecola litoralis</name>
    <dbReference type="NCBI Taxonomy" id="582857"/>
    <lineage>
        <taxon>Bacteria</taxon>
        <taxon>Pseudomonadati</taxon>
        <taxon>Pseudomonadota</taxon>
        <taxon>Gammaproteobacteria</taxon>
        <taxon>Alteromonadales</taxon>
        <taxon>Alteromonadaceae</taxon>
        <taxon>Aliiglaciecola</taxon>
    </lineage>
</organism>
<accession>A0ABP3X250</accession>
<evidence type="ECO:0000313" key="1">
    <source>
        <dbReference type="EMBL" id="GAA0859211.1"/>
    </source>
</evidence>
<comment type="caution">
    <text evidence="1">The sequence shown here is derived from an EMBL/GenBank/DDBJ whole genome shotgun (WGS) entry which is preliminary data.</text>
</comment>
<dbReference type="InterPro" id="IPR017143">
    <property type="entry name" value="UCP037225"/>
</dbReference>
<sequence>MKIAEGETRQTIECPHCGHHLHIMLDHSNGDQDFFDECPNCCHDIHVKFHIDDLHRKLDVTIISDDEQVY</sequence>
<dbReference type="Pfam" id="PF14255">
    <property type="entry name" value="Zn_ribbon_21"/>
    <property type="match status" value="1"/>
</dbReference>
<proteinExistence type="predicted"/>
<dbReference type="InterPro" id="IPR025990">
    <property type="entry name" value="zinc_ribbon_bacterial"/>
</dbReference>
<gene>
    <name evidence="1" type="ORF">GCM10009114_31800</name>
</gene>